<keyword evidence="3" id="KW-0732">Signal</keyword>
<dbReference type="PANTHER" id="PTHR46732">
    <property type="entry name" value="ATP-DEPENDENT PROTEASE LA (LON) DOMAIN PROTEIN"/>
    <property type="match status" value="1"/>
</dbReference>
<evidence type="ECO:0000313" key="4">
    <source>
        <dbReference type="EMBL" id="CAE0369013.1"/>
    </source>
</evidence>
<feature type="signal peptide" evidence="3">
    <location>
        <begin position="1"/>
        <end position="17"/>
    </location>
</feature>
<evidence type="ECO:0008006" key="6">
    <source>
        <dbReference type="Google" id="ProtNLM"/>
    </source>
</evidence>
<feature type="compositionally biased region" description="Low complexity" evidence="2">
    <location>
        <begin position="397"/>
        <end position="406"/>
    </location>
</feature>
<reference evidence="5" key="1">
    <citation type="submission" date="2021-01" db="EMBL/GenBank/DDBJ databases">
        <authorList>
            <person name="Corre E."/>
            <person name="Pelletier E."/>
            <person name="Niang G."/>
            <person name="Scheremetjew M."/>
            <person name="Finn R."/>
            <person name="Kale V."/>
            <person name="Holt S."/>
            <person name="Cochrane G."/>
            <person name="Meng A."/>
            <person name="Brown T."/>
            <person name="Cohen L."/>
        </authorList>
    </citation>
    <scope>NUCLEOTIDE SEQUENCE</scope>
    <source>
        <strain evidence="5">CCMP1510</strain>
    </source>
</reference>
<evidence type="ECO:0000256" key="1">
    <source>
        <dbReference type="SAM" id="Coils"/>
    </source>
</evidence>
<dbReference type="EMBL" id="HBIJ01014591">
    <property type="protein sequence ID" value="CAE0369013.1"/>
    <property type="molecule type" value="Transcribed_RNA"/>
</dbReference>
<name>A0A6S8D796_9STRA</name>
<evidence type="ECO:0000313" key="5">
    <source>
        <dbReference type="EMBL" id="CAE0369014.1"/>
    </source>
</evidence>
<protein>
    <recommendedName>
        <fullName evidence="6">Lon N-terminal domain-containing protein</fullName>
    </recommendedName>
</protein>
<feature type="chain" id="PRO_5036191395" description="Lon N-terminal domain-containing protein" evidence="3">
    <location>
        <begin position="18"/>
        <end position="406"/>
    </location>
</feature>
<proteinExistence type="predicted"/>
<dbReference type="AlphaFoldDB" id="A0A6S8D796"/>
<keyword evidence="1" id="KW-0175">Coiled coil</keyword>
<feature type="coiled-coil region" evidence="1">
    <location>
        <begin position="194"/>
        <end position="221"/>
    </location>
</feature>
<accession>A0A6S8D796</accession>
<dbReference type="PANTHER" id="PTHR46732:SF8">
    <property type="entry name" value="ATP-DEPENDENT PROTEASE LA (LON) DOMAIN PROTEIN"/>
    <property type="match status" value="1"/>
</dbReference>
<dbReference type="EMBL" id="HBIJ01014592">
    <property type="protein sequence ID" value="CAE0369014.1"/>
    <property type="molecule type" value="Transcribed_RNA"/>
</dbReference>
<sequence>MLFILSLFITFAIMAKAFQLAHSPRRRIKFLKVKFPLVEEERIIPKELPVFDPLDDELMFPIPFDAQGTSYRFSRAMHIRLIKAALELPIPAFFHAVSGAKEGGRGCVCLISLAQEEEENQEDVTPYLVQVVCAGRGEIKEIIQTFPFARAKIVEIQDTNEEESNDDSLQRETFEALRQVAALSTRIENRGPFAQAATARLEALEASLVRLQEEELEILANGGLRASLTRRRERAGFFLLTHLTPSFHVACQALCTTNGNERLKLFRDFLTNLRADLAARAALDSLQPQSSQDDSSITLNPNQFLEYWWSPSDGWWEARISAVIPNEPGFYDVDFLDGERPIRLQLDSTTRARWRLLQPPGERQNNKRKSRGGADLLFGDDISSTSNTIDDDDDDLNSINNVDNNV</sequence>
<organism evidence="5">
    <name type="scientific">Aureoumbra lagunensis</name>
    <dbReference type="NCBI Taxonomy" id="44058"/>
    <lineage>
        <taxon>Eukaryota</taxon>
        <taxon>Sar</taxon>
        <taxon>Stramenopiles</taxon>
        <taxon>Ochrophyta</taxon>
        <taxon>Pelagophyceae</taxon>
        <taxon>Pelagomonadales</taxon>
        <taxon>Aureoumbra</taxon>
    </lineage>
</organism>
<gene>
    <name evidence="4" type="ORF">ALAG00032_LOCUS9776</name>
    <name evidence="5" type="ORF">ALAG00032_LOCUS9777</name>
</gene>
<evidence type="ECO:0000256" key="3">
    <source>
        <dbReference type="SAM" id="SignalP"/>
    </source>
</evidence>
<evidence type="ECO:0000256" key="2">
    <source>
        <dbReference type="SAM" id="MobiDB-lite"/>
    </source>
</evidence>
<feature type="region of interest" description="Disordered" evidence="2">
    <location>
        <begin position="358"/>
        <end position="406"/>
    </location>
</feature>